<evidence type="ECO:0000313" key="1">
    <source>
        <dbReference type="EMBL" id="CAK1553914.1"/>
    </source>
</evidence>
<organism evidence="1 2">
    <name type="scientific">Leptosia nina</name>
    <dbReference type="NCBI Taxonomy" id="320188"/>
    <lineage>
        <taxon>Eukaryota</taxon>
        <taxon>Metazoa</taxon>
        <taxon>Ecdysozoa</taxon>
        <taxon>Arthropoda</taxon>
        <taxon>Hexapoda</taxon>
        <taxon>Insecta</taxon>
        <taxon>Pterygota</taxon>
        <taxon>Neoptera</taxon>
        <taxon>Endopterygota</taxon>
        <taxon>Lepidoptera</taxon>
        <taxon>Glossata</taxon>
        <taxon>Ditrysia</taxon>
        <taxon>Papilionoidea</taxon>
        <taxon>Pieridae</taxon>
        <taxon>Pierinae</taxon>
        <taxon>Leptosia</taxon>
    </lineage>
</organism>
<comment type="caution">
    <text evidence="1">The sequence shown here is derived from an EMBL/GenBank/DDBJ whole genome shotgun (WGS) entry which is preliminary data.</text>
</comment>
<keyword evidence="2" id="KW-1185">Reference proteome</keyword>
<gene>
    <name evidence="1" type="ORF">LNINA_LOCUS12875</name>
</gene>
<sequence>MTTEKAHKKSGKVPSSPPSLFATIDNAQNHCAQSALGCSTRAAHICPTGDGGTLHSRPHSQQRAQTSTICFYYNAARAY</sequence>
<name>A0AAV1JZR0_9NEOP</name>
<reference evidence="1 2" key="1">
    <citation type="submission" date="2023-11" db="EMBL/GenBank/DDBJ databases">
        <authorList>
            <person name="Okamura Y."/>
        </authorList>
    </citation>
    <scope>NUCLEOTIDE SEQUENCE [LARGE SCALE GENOMIC DNA]</scope>
</reference>
<accession>A0AAV1JZR0</accession>
<dbReference type="AlphaFoldDB" id="A0AAV1JZR0"/>
<dbReference type="Proteomes" id="UP001497472">
    <property type="component" value="Unassembled WGS sequence"/>
</dbReference>
<dbReference type="EMBL" id="CAVLEF010000263">
    <property type="protein sequence ID" value="CAK1553914.1"/>
    <property type="molecule type" value="Genomic_DNA"/>
</dbReference>
<protein>
    <submittedName>
        <fullName evidence="1">Uncharacterized protein</fullName>
    </submittedName>
</protein>
<evidence type="ECO:0000313" key="2">
    <source>
        <dbReference type="Proteomes" id="UP001497472"/>
    </source>
</evidence>
<proteinExistence type="predicted"/>